<dbReference type="InterPro" id="IPR029063">
    <property type="entry name" value="SAM-dependent_MTases_sf"/>
</dbReference>
<sequence length="602" mass="67698">MCTGPHYFLISLTDLPCALVRPGSGWPACIVWRWERATPLFRHIGSSTHSCWAETLGSNWWHAARVAGVTDDANLTRTLSGPEHQQVRLPTIKQLVEAGWDQGQLRWKPEWRVPQSPHDAAKREGGKSFAGWPVDLAIFDDVRHAGDWEHILVICEFKQPTLETGISQLEIYLSREPRARMGYWTNGSEDVRVYKLADGRFQHFRNHGLPQPGEEFIRPSEKPLTFNDLVTPKSGQLRSIFSRLLDVVVARDSRSTRSEAQLNELCNLLLLKLESDSNASYDHSKPVAFQLSQGDEEATAAVMRAQFEALKTFRPEVFAEHHESDLNLDAHTIQEAVYELSNLNLLDVGPEAISSAFQVFRRANLKAGEGQYFTPQRVISSAIKMMDIRLEDKIIDPACGTGGFLAEAFLSLVDKVSTESSAAAARTWAHRNVYGVDKDSINVKLTRAIMVGLGDGSVNVHIGDSIREDRWAKDYPHLERPLSDGSFTAVITNPPFGKNLKVSKVDARRNGYSIAAAASRKDGEYADLEIGLVFLERSYRLLMKGGRLGIILPETYFFSPTYKWLPGWLSERFTLRGVLNIPMEAFQGFCRAKTNFYVFEKK</sequence>
<evidence type="ECO:0000313" key="2">
    <source>
        <dbReference type="EMBL" id="GAA4782038.1"/>
    </source>
</evidence>
<dbReference type="Proteomes" id="UP001501147">
    <property type="component" value="Unassembled WGS sequence"/>
</dbReference>
<comment type="caution">
    <text evidence="2">The sequence shown here is derived from an EMBL/GenBank/DDBJ whole genome shotgun (WGS) entry which is preliminary data.</text>
</comment>
<feature type="domain" description="DNA methylase adenine-specific" evidence="1">
    <location>
        <begin position="365"/>
        <end position="601"/>
    </location>
</feature>
<organism evidence="2 3">
    <name type="scientific">Streptomyces sanyensis</name>
    <dbReference type="NCBI Taxonomy" id="568869"/>
    <lineage>
        <taxon>Bacteria</taxon>
        <taxon>Bacillati</taxon>
        <taxon>Actinomycetota</taxon>
        <taxon>Actinomycetes</taxon>
        <taxon>Kitasatosporales</taxon>
        <taxon>Streptomycetaceae</taxon>
        <taxon>Streptomyces</taxon>
    </lineage>
</organism>
<keyword evidence="3" id="KW-1185">Reference proteome</keyword>
<dbReference type="InterPro" id="IPR003356">
    <property type="entry name" value="DNA_methylase_A-5"/>
</dbReference>
<accession>A0ABP9AMI6</accession>
<evidence type="ECO:0000313" key="3">
    <source>
        <dbReference type="Proteomes" id="UP001501147"/>
    </source>
</evidence>
<dbReference type="PRINTS" id="PR00507">
    <property type="entry name" value="N12N6MTFRASE"/>
</dbReference>
<dbReference type="PANTHER" id="PTHR42998">
    <property type="entry name" value="TYPE I RESTRICTION ENZYME HINDVIIP M PROTEIN-RELATED"/>
    <property type="match status" value="1"/>
</dbReference>
<dbReference type="InterPro" id="IPR052916">
    <property type="entry name" value="Type-I_RE_MTase_Subunit"/>
</dbReference>
<dbReference type="CDD" id="cd02440">
    <property type="entry name" value="AdoMet_MTases"/>
    <property type="match status" value="1"/>
</dbReference>
<dbReference type="PANTHER" id="PTHR42998:SF1">
    <property type="entry name" value="TYPE I RESTRICTION ENZYME HINDI METHYLASE SUBUNIT"/>
    <property type="match status" value="1"/>
</dbReference>
<evidence type="ECO:0000259" key="1">
    <source>
        <dbReference type="Pfam" id="PF02384"/>
    </source>
</evidence>
<reference evidence="3" key="1">
    <citation type="journal article" date="2019" name="Int. J. Syst. Evol. Microbiol.">
        <title>The Global Catalogue of Microorganisms (GCM) 10K type strain sequencing project: providing services to taxonomists for standard genome sequencing and annotation.</title>
        <authorList>
            <consortium name="The Broad Institute Genomics Platform"/>
            <consortium name="The Broad Institute Genome Sequencing Center for Infectious Disease"/>
            <person name="Wu L."/>
            <person name="Ma J."/>
        </authorList>
    </citation>
    <scope>NUCLEOTIDE SEQUENCE [LARGE SCALE GENOMIC DNA]</scope>
    <source>
        <strain evidence="3">JCM 18324</strain>
    </source>
</reference>
<gene>
    <name evidence="2" type="ORF">GCM10023329_34680</name>
</gene>
<name>A0ABP9AMI6_9ACTN</name>
<dbReference type="Gene3D" id="3.40.50.150">
    <property type="entry name" value="Vaccinia Virus protein VP39"/>
    <property type="match status" value="1"/>
</dbReference>
<protein>
    <recommendedName>
        <fullName evidence="1">DNA methylase adenine-specific domain-containing protein</fullName>
    </recommendedName>
</protein>
<dbReference type="Pfam" id="PF02384">
    <property type="entry name" value="N6_Mtase"/>
    <property type="match status" value="1"/>
</dbReference>
<dbReference type="EMBL" id="BAABJV010000008">
    <property type="protein sequence ID" value="GAA4782038.1"/>
    <property type="molecule type" value="Genomic_DNA"/>
</dbReference>
<dbReference type="SUPFAM" id="SSF53335">
    <property type="entry name" value="S-adenosyl-L-methionine-dependent methyltransferases"/>
    <property type="match status" value="1"/>
</dbReference>
<proteinExistence type="predicted"/>